<evidence type="ECO:0000313" key="2">
    <source>
        <dbReference type="Proteomes" id="UP001642409"/>
    </source>
</evidence>
<dbReference type="SUPFAM" id="SSF52058">
    <property type="entry name" value="L domain-like"/>
    <property type="match status" value="1"/>
</dbReference>
<organism evidence="1 2">
    <name type="scientific">Hexamita inflata</name>
    <dbReference type="NCBI Taxonomy" id="28002"/>
    <lineage>
        <taxon>Eukaryota</taxon>
        <taxon>Metamonada</taxon>
        <taxon>Diplomonadida</taxon>
        <taxon>Hexamitidae</taxon>
        <taxon>Hexamitinae</taxon>
        <taxon>Hexamita</taxon>
    </lineage>
</organism>
<reference evidence="1 2" key="1">
    <citation type="submission" date="2024-07" db="EMBL/GenBank/DDBJ databases">
        <authorList>
            <person name="Akdeniz Z."/>
        </authorList>
    </citation>
    <scope>NUCLEOTIDE SEQUENCE [LARGE SCALE GENOMIC DNA]</scope>
</reference>
<gene>
    <name evidence="1" type="ORF">HINF_LOCUS33118</name>
</gene>
<name>A0ABP1J580_9EUKA</name>
<evidence type="ECO:0000313" key="1">
    <source>
        <dbReference type="EMBL" id="CAL6030241.1"/>
    </source>
</evidence>
<proteinExistence type="predicted"/>
<comment type="caution">
    <text evidence="1">The sequence shown here is derived from an EMBL/GenBank/DDBJ whole genome shotgun (WGS) entry which is preliminary data.</text>
</comment>
<protein>
    <submittedName>
        <fullName evidence="1">Hypothetical_protein</fullName>
    </submittedName>
</protein>
<keyword evidence="2" id="KW-1185">Reference proteome</keyword>
<dbReference type="EMBL" id="CAXDID020000114">
    <property type="protein sequence ID" value="CAL6030241.1"/>
    <property type="molecule type" value="Genomic_DNA"/>
</dbReference>
<accession>A0ABP1J580</accession>
<dbReference type="Proteomes" id="UP001642409">
    <property type="component" value="Unassembled WGS sequence"/>
</dbReference>
<sequence length="131" mass="14971">MAFDQNSISGVQGYKTVHTSVKYVFKGGMSSSIPPTQRTFCYRTSLKVLIKNLEPLKEMKLMKLNLESYLVSNLDALKNLITLTELILIYNKIKGQIQVHSKNSHNQHLFNLSTTELNTQMLQVIQKVQQN</sequence>